<keyword evidence="1" id="KW-0862">Zinc</keyword>
<accession>A0A2H0BHL1</accession>
<feature type="domain" description="SWIM-type" evidence="2">
    <location>
        <begin position="52"/>
        <end position="88"/>
    </location>
</feature>
<protein>
    <recommendedName>
        <fullName evidence="2">SWIM-type domain-containing protein</fullName>
    </recommendedName>
</protein>
<evidence type="ECO:0000256" key="1">
    <source>
        <dbReference type="PROSITE-ProRule" id="PRU00325"/>
    </source>
</evidence>
<dbReference type="InterPro" id="IPR007527">
    <property type="entry name" value="Znf_SWIM"/>
</dbReference>
<keyword evidence="1" id="KW-0863">Zinc-finger</keyword>
<dbReference type="GO" id="GO:0008270">
    <property type="term" value="F:zinc ion binding"/>
    <property type="evidence" value="ECO:0007669"/>
    <property type="project" value="UniProtKB-KW"/>
</dbReference>
<name>A0A2H0BHL1_UNCKA</name>
<dbReference type="EMBL" id="PCSU01000046">
    <property type="protein sequence ID" value="PIP56500.1"/>
    <property type="molecule type" value="Genomic_DNA"/>
</dbReference>
<organism evidence="3 4">
    <name type="scientific">candidate division WWE3 bacterium CG22_combo_CG10-13_8_21_14_all_39_12</name>
    <dbReference type="NCBI Taxonomy" id="1975094"/>
    <lineage>
        <taxon>Bacteria</taxon>
        <taxon>Katanobacteria</taxon>
    </lineage>
</organism>
<dbReference type="AlphaFoldDB" id="A0A2H0BHL1"/>
<sequence length="246" mass="27119">MNKPRFTFDKIKYATDTTTFDKAVALYEKGSVIDVKDNGFTYSAKVLGTQPYDVVVSHKAYDNGDCTCYLGQNGVLCKHMVALALYIVKGGKTILTDEDKSITSEPGCSGICAVLSKDDLSVIKQEITSAMKCIKAYDGPSRTWFANQNSVEEGCKRLSVIVSKLPVSKETSDLLVTLLLRLERKIYSGGVDDSNGFVSGFMVDLVVVLQEFVKLDEKCKKSFEKLKGLETTFGWEEPLVELIDNG</sequence>
<reference evidence="3 4" key="1">
    <citation type="submission" date="2017-09" db="EMBL/GenBank/DDBJ databases">
        <title>Depth-based differentiation of microbial function through sediment-hosted aquifers and enrichment of novel symbionts in the deep terrestrial subsurface.</title>
        <authorList>
            <person name="Probst A.J."/>
            <person name="Ladd B."/>
            <person name="Jarett J.K."/>
            <person name="Geller-Mcgrath D.E."/>
            <person name="Sieber C.M."/>
            <person name="Emerson J.B."/>
            <person name="Anantharaman K."/>
            <person name="Thomas B.C."/>
            <person name="Malmstrom R."/>
            <person name="Stieglmeier M."/>
            <person name="Klingl A."/>
            <person name="Woyke T."/>
            <person name="Ryan C.M."/>
            <person name="Banfield J.F."/>
        </authorList>
    </citation>
    <scope>NUCLEOTIDE SEQUENCE [LARGE SCALE GENOMIC DNA]</scope>
    <source>
        <strain evidence="3">CG22_combo_CG10-13_8_21_14_all_39_12</strain>
    </source>
</reference>
<dbReference type="PROSITE" id="PS50966">
    <property type="entry name" value="ZF_SWIM"/>
    <property type="match status" value="1"/>
</dbReference>
<dbReference type="Proteomes" id="UP000228495">
    <property type="component" value="Unassembled WGS sequence"/>
</dbReference>
<gene>
    <name evidence="3" type="ORF">COX05_02740</name>
</gene>
<keyword evidence="1" id="KW-0479">Metal-binding</keyword>
<evidence type="ECO:0000259" key="2">
    <source>
        <dbReference type="PROSITE" id="PS50966"/>
    </source>
</evidence>
<evidence type="ECO:0000313" key="4">
    <source>
        <dbReference type="Proteomes" id="UP000228495"/>
    </source>
</evidence>
<evidence type="ECO:0000313" key="3">
    <source>
        <dbReference type="EMBL" id="PIP56500.1"/>
    </source>
</evidence>
<proteinExistence type="predicted"/>
<dbReference type="Pfam" id="PF04434">
    <property type="entry name" value="SWIM"/>
    <property type="match status" value="1"/>
</dbReference>
<comment type="caution">
    <text evidence="3">The sequence shown here is derived from an EMBL/GenBank/DDBJ whole genome shotgun (WGS) entry which is preliminary data.</text>
</comment>